<dbReference type="PATRIC" id="fig|42234.21.peg.5083"/>
<evidence type="ECO:0000256" key="2">
    <source>
        <dbReference type="ARBA" id="ARBA00013729"/>
    </source>
</evidence>
<dbReference type="PANTHER" id="PTHR30437:SF4">
    <property type="entry name" value="TRANSCRIPTION ELONGATION FACTOR GREA"/>
    <property type="match status" value="1"/>
</dbReference>
<dbReference type="HAMAP" id="MF_00105">
    <property type="entry name" value="GreA_GreB"/>
    <property type="match status" value="1"/>
</dbReference>
<organism evidence="12 15">
    <name type="scientific">Streptomyces acidiscabies</name>
    <dbReference type="NCBI Taxonomy" id="42234"/>
    <lineage>
        <taxon>Bacteria</taxon>
        <taxon>Bacillati</taxon>
        <taxon>Actinomycetota</taxon>
        <taxon>Actinomycetes</taxon>
        <taxon>Kitasatosporales</taxon>
        <taxon>Streptomycetaceae</taxon>
        <taxon>Streptomyces</taxon>
    </lineage>
</organism>
<keyword evidence="5 8" id="KW-0804">Transcription</keyword>
<dbReference type="Pfam" id="PF01272">
    <property type="entry name" value="GreA_GreB"/>
    <property type="match status" value="1"/>
</dbReference>
<dbReference type="eggNOG" id="COG0782">
    <property type="taxonomic scope" value="Bacteria"/>
</dbReference>
<dbReference type="Proteomes" id="UP001272987">
    <property type="component" value="Unassembled WGS sequence"/>
</dbReference>
<evidence type="ECO:0000256" key="7">
    <source>
        <dbReference type="ARBA" id="ARBA00030776"/>
    </source>
</evidence>
<reference evidence="13 16" key="3">
    <citation type="journal article" date="2023" name="Microb. Genom.">
        <title>Mesoterricola silvestris gen. nov., sp. nov., Mesoterricola sediminis sp. nov., Geothrix oryzae sp. nov., Geothrix edaphica sp. nov., Geothrix rubra sp. nov., and Geothrix limicola sp. nov., six novel members of Acidobacteriota isolated from soils.</title>
        <authorList>
            <person name="Weisberg A.J."/>
            <person name="Pearce E."/>
            <person name="Kramer C.G."/>
            <person name="Chang J.H."/>
            <person name="Clarke C.R."/>
        </authorList>
    </citation>
    <scope>NUCLEOTIDE SEQUENCE</scope>
    <source>
        <strain evidence="14 16">NB05-1H</strain>
        <strain evidence="13">NRRL_B-16521</strain>
    </source>
</reference>
<evidence type="ECO:0000256" key="9">
    <source>
        <dbReference type="RuleBase" id="RU000556"/>
    </source>
</evidence>
<evidence type="ECO:0000313" key="13">
    <source>
        <dbReference type="EMBL" id="MDX2966208.1"/>
    </source>
</evidence>
<dbReference type="GO" id="GO:0006354">
    <property type="term" value="P:DNA-templated transcription elongation"/>
    <property type="evidence" value="ECO:0007669"/>
    <property type="project" value="TreeGrafter"/>
</dbReference>
<dbReference type="PIRSF" id="PIRSF006092">
    <property type="entry name" value="GreA_GreB"/>
    <property type="match status" value="1"/>
</dbReference>
<reference evidence="12" key="1">
    <citation type="submission" date="2014-07" db="EMBL/GenBank/DDBJ databases">
        <title>A systematic study of Ichneumonosoma Meijere, Pelmatops Enderlein, Pseudopelmatops Shiraki and Soita Walker (Diptera: Tephritidae).</title>
        <authorList>
            <person name="Chen X.-L."/>
            <person name="Norrbom A."/>
            <person name="Zhu C.-D."/>
        </authorList>
    </citation>
    <scope>NUCLEOTIDE SEQUENCE</scope>
    <source>
        <strain evidence="12">NCPPB 4445</strain>
    </source>
</reference>
<dbReference type="GO" id="GO:0003677">
    <property type="term" value="F:DNA binding"/>
    <property type="evidence" value="ECO:0007669"/>
    <property type="project" value="UniProtKB-UniRule"/>
</dbReference>
<gene>
    <name evidence="8 13" type="primary">greA</name>
    <name evidence="12" type="ORF">IQ63_24560</name>
    <name evidence="13" type="ORF">PV399_41845</name>
    <name evidence="14" type="ORF">PV666_47840</name>
</gene>
<accession>A0A0L0K2Y5</accession>
<comment type="function">
    <text evidence="6 8 9">Necessary for efficient RNA polymerase transcription elongation past template-encoded arresting sites. The arresting sites in DNA have the property of trapping a certain fraction of elongating RNA polymerases that pass through, resulting in locked ternary complexes. Cleavage of the nascent transcript by cleavage factors such as GreA or GreB allows the resumption of elongation from the new 3'terminus. GreA releases sequences of 2 to 3 nucleotides.</text>
</comment>
<dbReference type="PANTHER" id="PTHR30437">
    <property type="entry name" value="TRANSCRIPTION ELONGATION FACTOR GREA"/>
    <property type="match status" value="1"/>
</dbReference>
<proteinExistence type="inferred from homology"/>
<dbReference type="NCBIfam" id="TIGR01462">
    <property type="entry name" value="greA"/>
    <property type="match status" value="1"/>
</dbReference>
<dbReference type="Proteomes" id="UP001282288">
    <property type="component" value="Unassembled WGS sequence"/>
</dbReference>
<evidence type="ECO:0000256" key="1">
    <source>
        <dbReference type="ARBA" id="ARBA00008213"/>
    </source>
</evidence>
<dbReference type="EMBL" id="JARAWC010000053">
    <property type="protein sequence ID" value="MDX2966208.1"/>
    <property type="molecule type" value="Genomic_DNA"/>
</dbReference>
<evidence type="ECO:0000259" key="10">
    <source>
        <dbReference type="Pfam" id="PF01272"/>
    </source>
</evidence>
<dbReference type="SUPFAM" id="SSF46557">
    <property type="entry name" value="GreA transcript cleavage protein, N-terminal domain"/>
    <property type="match status" value="1"/>
</dbReference>
<keyword evidence="4 8" id="KW-0238">DNA-binding</keyword>
<dbReference type="InterPro" id="IPR036953">
    <property type="entry name" value="GreA/GreB_C_sf"/>
</dbReference>
<dbReference type="InterPro" id="IPR022691">
    <property type="entry name" value="Tscrpt_elong_fac_GreA/B_N"/>
</dbReference>
<evidence type="ECO:0000259" key="11">
    <source>
        <dbReference type="Pfam" id="PF03449"/>
    </source>
</evidence>
<evidence type="ECO:0000256" key="5">
    <source>
        <dbReference type="ARBA" id="ARBA00023163"/>
    </source>
</evidence>
<dbReference type="Gene3D" id="3.10.50.30">
    <property type="entry name" value="Transcription elongation factor, GreA/GreB, C-terminal domain"/>
    <property type="match status" value="1"/>
</dbReference>
<dbReference type="GO" id="GO:0032784">
    <property type="term" value="P:regulation of DNA-templated transcription elongation"/>
    <property type="evidence" value="ECO:0007669"/>
    <property type="project" value="UniProtKB-UniRule"/>
</dbReference>
<dbReference type="PROSITE" id="PS00830">
    <property type="entry name" value="GREAB_2"/>
    <property type="match status" value="1"/>
</dbReference>
<evidence type="ECO:0000313" key="15">
    <source>
        <dbReference type="Proteomes" id="UP000037151"/>
    </source>
</evidence>
<dbReference type="GeneID" id="69810283"/>
<name>A0A0L0K2Y5_9ACTN</name>
<keyword evidence="3 8" id="KW-0805">Transcription regulation</keyword>
<dbReference type="AlphaFoldDB" id="A0A0L0K2Y5"/>
<evidence type="ECO:0000313" key="12">
    <source>
        <dbReference type="EMBL" id="KND31975.1"/>
    </source>
</evidence>
<keyword evidence="12" id="KW-0251">Elongation factor</keyword>
<evidence type="ECO:0000256" key="4">
    <source>
        <dbReference type="ARBA" id="ARBA00023125"/>
    </source>
</evidence>
<evidence type="ECO:0000313" key="16">
    <source>
        <dbReference type="Proteomes" id="UP001272987"/>
    </source>
</evidence>
<dbReference type="NCBIfam" id="NF001262">
    <property type="entry name" value="PRK00226.1-3"/>
    <property type="match status" value="1"/>
</dbReference>
<dbReference type="GO" id="GO:0003746">
    <property type="term" value="F:translation elongation factor activity"/>
    <property type="evidence" value="ECO:0007669"/>
    <property type="project" value="UniProtKB-KW"/>
</dbReference>
<evidence type="ECO:0000256" key="8">
    <source>
        <dbReference type="HAMAP-Rule" id="MF_00105"/>
    </source>
</evidence>
<protein>
    <recommendedName>
        <fullName evidence="2 8">Transcription elongation factor GreA</fullName>
    </recommendedName>
    <alternativeName>
        <fullName evidence="7 8">Transcript cleavage factor GreA</fullName>
    </alternativeName>
</protein>
<dbReference type="InterPro" id="IPR018151">
    <property type="entry name" value="TF_GreA/GreB_CS"/>
</dbReference>
<dbReference type="STRING" id="42234.IQ63_24560"/>
<comment type="similarity">
    <text evidence="1 8 9">Belongs to the GreA/GreB family.</text>
</comment>
<dbReference type="GO" id="GO:0070063">
    <property type="term" value="F:RNA polymerase binding"/>
    <property type="evidence" value="ECO:0007669"/>
    <property type="project" value="InterPro"/>
</dbReference>
<feature type="domain" description="Transcription elongation factor GreA/GreB N-terminal" evidence="11">
    <location>
        <begin position="10"/>
        <end position="79"/>
    </location>
</feature>
<keyword evidence="16" id="KW-1185">Reference proteome</keyword>
<keyword evidence="12" id="KW-0648">Protein biosynthesis</keyword>
<reference evidence="15" key="2">
    <citation type="submission" date="2014-07" db="EMBL/GenBank/DDBJ databases">
        <title>Genome sequencing of plant-pathogenic Streptomyces species.</title>
        <authorList>
            <person name="Harrison J."/>
            <person name="Sapp M."/>
            <person name="Thwaites R."/>
            <person name="Studholme D.J."/>
        </authorList>
    </citation>
    <scope>NUCLEOTIDE SEQUENCE [LARGE SCALE GENOMIC DNA]</scope>
    <source>
        <strain evidence="15">NCPPB 4445</strain>
    </source>
</reference>
<dbReference type="InterPro" id="IPR001437">
    <property type="entry name" value="Tscrpt_elong_fac_GreA/B_C"/>
</dbReference>
<dbReference type="OrthoDB" id="9797227at2"/>
<sequence>MTQTSENVTWLTQEAYNKLKDELAHLTGPARSEITAKIAAAREEGDLRENGGYHAAKEEQGKQELRVRQLTQLLESAKVGETPQSTDGTVAPGMVVTIAFDGDEDDTLVFLLASREYASTEIETYSPQSPLGSGVIGHKVGEDAEYELPNGRKAMVRILKAVPYNG</sequence>
<feature type="domain" description="Transcription elongation factor GreA/GreB C-terminal" evidence="10">
    <location>
        <begin position="86"/>
        <end position="160"/>
    </location>
</feature>
<dbReference type="SUPFAM" id="SSF54534">
    <property type="entry name" value="FKBP-like"/>
    <property type="match status" value="1"/>
</dbReference>
<dbReference type="EMBL" id="JARAWP010000049">
    <property type="protein sequence ID" value="MDX3025523.1"/>
    <property type="molecule type" value="Genomic_DNA"/>
</dbReference>
<evidence type="ECO:0000256" key="6">
    <source>
        <dbReference type="ARBA" id="ARBA00024916"/>
    </source>
</evidence>
<dbReference type="InterPro" id="IPR006359">
    <property type="entry name" value="Tscrpt_elong_fac_GreA"/>
</dbReference>
<dbReference type="InterPro" id="IPR023459">
    <property type="entry name" value="Tscrpt_elong_fac_GreA/B_fam"/>
</dbReference>
<dbReference type="Proteomes" id="UP000037151">
    <property type="component" value="Unassembled WGS sequence"/>
</dbReference>
<evidence type="ECO:0000256" key="3">
    <source>
        <dbReference type="ARBA" id="ARBA00023015"/>
    </source>
</evidence>
<dbReference type="FunFam" id="1.10.287.180:FF:000001">
    <property type="entry name" value="Transcription elongation factor GreA"/>
    <property type="match status" value="1"/>
</dbReference>
<dbReference type="InterPro" id="IPR036805">
    <property type="entry name" value="Tscrpt_elong_fac_GreA/B_N_sf"/>
</dbReference>
<dbReference type="InterPro" id="IPR028624">
    <property type="entry name" value="Tscrpt_elong_fac_GreA/B"/>
</dbReference>
<dbReference type="PROSITE" id="PS00829">
    <property type="entry name" value="GREAB_1"/>
    <property type="match status" value="1"/>
</dbReference>
<dbReference type="Gene3D" id="1.10.287.180">
    <property type="entry name" value="Transcription elongation factor, GreA/GreB, N-terminal domain"/>
    <property type="match status" value="1"/>
</dbReference>
<evidence type="ECO:0000313" key="14">
    <source>
        <dbReference type="EMBL" id="MDX3025523.1"/>
    </source>
</evidence>
<comment type="caution">
    <text evidence="12">The sequence shown here is derived from an EMBL/GenBank/DDBJ whole genome shotgun (WGS) entry which is preliminary data.</text>
</comment>
<dbReference type="Pfam" id="PF03449">
    <property type="entry name" value="GreA_GreB_N"/>
    <property type="match status" value="1"/>
</dbReference>
<dbReference type="EMBL" id="JPPY01000140">
    <property type="protein sequence ID" value="KND31975.1"/>
    <property type="molecule type" value="Genomic_DNA"/>
</dbReference>
<dbReference type="RefSeq" id="WP_010354613.1">
    <property type="nucleotide sequence ID" value="NZ_BCMK01000006.1"/>
</dbReference>